<dbReference type="Proteomes" id="UP001208689">
    <property type="component" value="Chromosome"/>
</dbReference>
<proteinExistence type="predicted"/>
<dbReference type="GO" id="GO:0016757">
    <property type="term" value="F:glycosyltransferase activity"/>
    <property type="evidence" value="ECO:0007669"/>
    <property type="project" value="UniProtKB-KW"/>
</dbReference>
<dbReference type="NCBIfam" id="NF003338">
    <property type="entry name" value="PRK04350.1"/>
    <property type="match status" value="1"/>
</dbReference>
<protein>
    <submittedName>
        <fullName evidence="4">AMP phosphorylase</fullName>
        <ecNumber evidence="4">2.4.2.57</ecNumber>
    </submittedName>
</protein>
<keyword evidence="5" id="KW-1185">Reference proteome</keyword>
<evidence type="ECO:0000259" key="3">
    <source>
        <dbReference type="SMART" id="SM00941"/>
    </source>
</evidence>
<reference evidence="4" key="1">
    <citation type="submission" date="2022-09" db="EMBL/GenBank/DDBJ databases">
        <title>Actin cytoskeleton and complex cell architecture in an #Asgard archaeon.</title>
        <authorList>
            <person name="Ponce Toledo R.I."/>
            <person name="Schleper C."/>
            <person name="Rodrigues Oliveira T."/>
            <person name="Wollweber F."/>
            <person name="Xu J."/>
            <person name="Rittmann S."/>
            <person name="Klingl A."/>
            <person name="Pilhofer M."/>
        </authorList>
    </citation>
    <scope>NUCLEOTIDE SEQUENCE</scope>
    <source>
        <strain evidence="4">B-35</strain>
    </source>
</reference>
<dbReference type="Pfam" id="PF07831">
    <property type="entry name" value="PYNP_C"/>
    <property type="match status" value="1"/>
</dbReference>
<dbReference type="InterPro" id="IPR036566">
    <property type="entry name" value="PYNP-like_C_sf"/>
</dbReference>
<dbReference type="SUPFAM" id="SSF54680">
    <property type="entry name" value="Pyrimidine nucleoside phosphorylase C-terminal domain"/>
    <property type="match status" value="1"/>
</dbReference>
<keyword evidence="1 4" id="KW-0328">Glycosyltransferase</keyword>
<evidence type="ECO:0000256" key="1">
    <source>
        <dbReference type="ARBA" id="ARBA00022676"/>
    </source>
</evidence>
<dbReference type="SMART" id="SM00941">
    <property type="entry name" value="PYNP_C"/>
    <property type="match status" value="1"/>
</dbReference>
<dbReference type="Gene3D" id="2.40.40.20">
    <property type="match status" value="1"/>
</dbReference>
<sequence length="512" mass="54848">MQLRKKKLGLASGGINIIILDDEDAFKINAKPGSRVRIFKKNLDGTLIEPGIIAIVDLATGSGIVEPGEVGVYDEVKDKLALGEDDKNIEIFLSSKPKSYAAIRKKIKGKELSTQEILGIVNDCVDERLLGIELASFITGVEIHGLTENEIVDFTYAFTHSGDILDLGPNVYDKHSTGGVPGNKITLIIVPIIASAGLLIPKTSTRAITSPSGTADSMEVLASVSFTKEEILNILESKKAGIFWAGAMKSAPAADIFIKIEKSLNIDPLPIMIASILAKKLSMGVKILTMDIPVGPGTKFPTVEIGRKFARQFKEIAARVGIECTCLLTSASQPIGHAVGPALEAREALRLLIDPSVGPSSLLNKSTDLAGALLEMAGKAPEGKGKEYATDILKSGKAYDEMKQLIRTQGGFPDILPEDITVGPYIAEMKADIQGIISEVNNRHINSIAKIAGCPASKSAGIEIEHKIGHKVQLGDTILKIYAPTDSQLKKAVEYYNSHPVFNFASMTIEKI</sequence>
<dbReference type="Pfam" id="PF02885">
    <property type="entry name" value="Glycos_trans_3N"/>
    <property type="match status" value="1"/>
</dbReference>
<dbReference type="Gene3D" id="3.40.1030.10">
    <property type="entry name" value="Nucleoside phosphorylase/phosphoribosyltransferase catalytic domain"/>
    <property type="match status" value="1"/>
</dbReference>
<keyword evidence="2 4" id="KW-0808">Transferase</keyword>
<organism evidence="4 5">
    <name type="scientific">Candidatus Lokiarchaeum ossiferum</name>
    <dbReference type="NCBI Taxonomy" id="2951803"/>
    <lineage>
        <taxon>Archaea</taxon>
        <taxon>Promethearchaeati</taxon>
        <taxon>Promethearchaeota</taxon>
        <taxon>Promethearchaeia</taxon>
        <taxon>Promethearchaeales</taxon>
        <taxon>Promethearchaeaceae</taxon>
        <taxon>Candidatus Lokiarchaeum</taxon>
    </lineage>
</organism>
<dbReference type="EMBL" id="CP104013">
    <property type="protein sequence ID" value="UYP48330.1"/>
    <property type="molecule type" value="Genomic_DNA"/>
</dbReference>
<dbReference type="Gene3D" id="1.20.970.50">
    <property type="match status" value="1"/>
</dbReference>
<dbReference type="PANTHER" id="PTHR10515">
    <property type="entry name" value="THYMIDINE PHOSPHORYLASE"/>
    <property type="match status" value="1"/>
</dbReference>
<evidence type="ECO:0000256" key="2">
    <source>
        <dbReference type="ARBA" id="ARBA00022679"/>
    </source>
</evidence>
<dbReference type="SUPFAM" id="SSF52418">
    <property type="entry name" value="Nucleoside phosphorylase/phosphoribosyltransferase catalytic domain"/>
    <property type="match status" value="1"/>
</dbReference>
<dbReference type="EC" id="2.4.2.57" evidence="4"/>
<dbReference type="InterPro" id="IPR013466">
    <property type="entry name" value="Thymidine/AMP_Pase"/>
</dbReference>
<dbReference type="NCBIfam" id="TIGR02645">
    <property type="entry name" value="ARCH_P_rylase"/>
    <property type="match status" value="1"/>
</dbReference>
<dbReference type="Pfam" id="PF00591">
    <property type="entry name" value="Glycos_transf_3"/>
    <property type="match status" value="1"/>
</dbReference>
<dbReference type="PANTHER" id="PTHR10515:SF0">
    <property type="entry name" value="THYMIDINE PHOSPHORYLASE"/>
    <property type="match status" value="1"/>
</dbReference>
<name>A0ABY6HXT7_9ARCH</name>
<dbReference type="InterPro" id="IPR013102">
    <property type="entry name" value="PYNP_C"/>
</dbReference>
<dbReference type="SUPFAM" id="SSF47648">
    <property type="entry name" value="Nucleoside phosphorylase/phosphoribosyltransferase N-terminal domain"/>
    <property type="match status" value="1"/>
</dbReference>
<evidence type="ECO:0000313" key="5">
    <source>
        <dbReference type="Proteomes" id="UP001208689"/>
    </source>
</evidence>
<dbReference type="InterPro" id="IPR036320">
    <property type="entry name" value="Glycosyl_Trfase_fam3_N_dom_sf"/>
</dbReference>
<dbReference type="InterPro" id="IPR000053">
    <property type="entry name" value="Thymidine/pyrmidine_PPase"/>
</dbReference>
<gene>
    <name evidence="4" type="ORF">NEF87_004615</name>
</gene>
<dbReference type="Gene3D" id="3.90.1170.30">
    <property type="entry name" value="Pyrimidine nucleoside phosphorylase-like, C-terminal domain"/>
    <property type="match status" value="1"/>
</dbReference>
<accession>A0ABY6HXT7</accession>
<evidence type="ECO:0000313" key="4">
    <source>
        <dbReference type="EMBL" id="UYP48330.1"/>
    </source>
</evidence>
<feature type="domain" description="Pyrimidine nucleoside phosphorylase C-terminal" evidence="3">
    <location>
        <begin position="436"/>
        <end position="503"/>
    </location>
</feature>
<dbReference type="InterPro" id="IPR000312">
    <property type="entry name" value="Glycosyl_Trfase_fam3"/>
</dbReference>
<dbReference type="InterPro" id="IPR035902">
    <property type="entry name" value="Nuc_phospho_transferase"/>
</dbReference>
<dbReference type="InterPro" id="IPR017459">
    <property type="entry name" value="Glycosyl_Trfase_fam3_N_dom"/>
</dbReference>